<dbReference type="STRING" id="657014.SAMN04488092_12610"/>
<keyword evidence="2 7" id="KW-0812">Transmembrane</keyword>
<dbReference type="Gene3D" id="1.20.1110.10">
    <property type="entry name" value="Calcium-transporting ATPase, transmembrane domain"/>
    <property type="match status" value="1"/>
</dbReference>
<organism evidence="9 10">
    <name type="scientific">Thalassovita taeanensis</name>
    <dbReference type="NCBI Taxonomy" id="657014"/>
    <lineage>
        <taxon>Bacteria</taxon>
        <taxon>Pseudomonadati</taxon>
        <taxon>Pseudomonadota</taxon>
        <taxon>Alphaproteobacteria</taxon>
        <taxon>Rhodobacterales</taxon>
        <taxon>Roseobacteraceae</taxon>
        <taxon>Thalassovita</taxon>
    </lineage>
</organism>
<reference evidence="9 10" key="1">
    <citation type="submission" date="2016-10" db="EMBL/GenBank/DDBJ databases">
        <authorList>
            <person name="de Groot N.N."/>
        </authorList>
    </citation>
    <scope>NUCLEOTIDE SEQUENCE [LARGE SCALE GENOMIC DNA]</scope>
    <source>
        <strain evidence="9 10">DSM 22007</strain>
    </source>
</reference>
<dbReference type="GO" id="GO:0015662">
    <property type="term" value="F:P-type ion transporter activity"/>
    <property type="evidence" value="ECO:0007669"/>
    <property type="project" value="UniProtKB-ARBA"/>
</dbReference>
<dbReference type="Gene3D" id="3.40.50.1000">
    <property type="entry name" value="HAD superfamily/HAD-like"/>
    <property type="match status" value="1"/>
</dbReference>
<dbReference type="PANTHER" id="PTHR42861">
    <property type="entry name" value="CALCIUM-TRANSPORTING ATPASE"/>
    <property type="match status" value="1"/>
</dbReference>
<dbReference type="Pfam" id="PF00122">
    <property type="entry name" value="E1-E2_ATPase"/>
    <property type="match status" value="1"/>
</dbReference>
<protein>
    <submittedName>
        <fullName evidence="9">ATPase, P-type (Transporting), HAD superfamily, subfamily IC</fullName>
    </submittedName>
</protein>
<dbReference type="Proteomes" id="UP000198634">
    <property type="component" value="Unassembled WGS sequence"/>
</dbReference>
<dbReference type="GO" id="GO:0016887">
    <property type="term" value="F:ATP hydrolysis activity"/>
    <property type="evidence" value="ECO:0007669"/>
    <property type="project" value="InterPro"/>
</dbReference>
<keyword evidence="4" id="KW-0067">ATP-binding</keyword>
<evidence type="ECO:0000313" key="10">
    <source>
        <dbReference type="Proteomes" id="UP000198634"/>
    </source>
</evidence>
<dbReference type="AlphaFoldDB" id="A0A1H9LCI1"/>
<evidence type="ECO:0000256" key="4">
    <source>
        <dbReference type="ARBA" id="ARBA00022840"/>
    </source>
</evidence>
<dbReference type="SUPFAM" id="SSF81665">
    <property type="entry name" value="Calcium ATPase, transmembrane domain M"/>
    <property type="match status" value="1"/>
</dbReference>
<dbReference type="SMART" id="SM00831">
    <property type="entry name" value="Cation_ATPase_N"/>
    <property type="match status" value="1"/>
</dbReference>
<gene>
    <name evidence="9" type="ORF">SAMN04488092_12610</name>
</gene>
<evidence type="ECO:0000256" key="7">
    <source>
        <dbReference type="SAM" id="Phobius"/>
    </source>
</evidence>
<dbReference type="InterPro" id="IPR018303">
    <property type="entry name" value="ATPase_P-typ_P_site"/>
</dbReference>
<dbReference type="PROSITE" id="PS00154">
    <property type="entry name" value="ATPASE_E1_E2"/>
    <property type="match status" value="1"/>
</dbReference>
<dbReference type="InterPro" id="IPR004014">
    <property type="entry name" value="ATPase_P-typ_cation-transptr_N"/>
</dbReference>
<dbReference type="NCBIfam" id="TIGR01494">
    <property type="entry name" value="ATPase_P-type"/>
    <property type="match status" value="1"/>
</dbReference>
<dbReference type="PRINTS" id="PR00119">
    <property type="entry name" value="CATATPASE"/>
</dbReference>
<evidence type="ECO:0000256" key="5">
    <source>
        <dbReference type="ARBA" id="ARBA00022989"/>
    </source>
</evidence>
<dbReference type="RefSeq" id="WP_217650110.1">
    <property type="nucleotide sequence ID" value="NZ_FOEP01000026.1"/>
</dbReference>
<evidence type="ECO:0000259" key="8">
    <source>
        <dbReference type="SMART" id="SM00831"/>
    </source>
</evidence>
<accession>A0A1H9LCI1</accession>
<feature type="transmembrane region" description="Helical" evidence="7">
    <location>
        <begin position="233"/>
        <end position="255"/>
    </location>
</feature>
<feature type="transmembrane region" description="Helical" evidence="7">
    <location>
        <begin position="267"/>
        <end position="291"/>
    </location>
</feature>
<evidence type="ECO:0000256" key="3">
    <source>
        <dbReference type="ARBA" id="ARBA00022741"/>
    </source>
</evidence>
<dbReference type="InterPro" id="IPR001757">
    <property type="entry name" value="P_typ_ATPase"/>
</dbReference>
<dbReference type="InterPro" id="IPR023298">
    <property type="entry name" value="ATPase_P-typ_TM_dom_sf"/>
</dbReference>
<dbReference type="EMBL" id="FOEP01000026">
    <property type="protein sequence ID" value="SER09146.1"/>
    <property type="molecule type" value="Genomic_DNA"/>
</dbReference>
<evidence type="ECO:0000256" key="1">
    <source>
        <dbReference type="ARBA" id="ARBA00004141"/>
    </source>
</evidence>
<dbReference type="GO" id="GO:0016020">
    <property type="term" value="C:membrane"/>
    <property type="evidence" value="ECO:0007669"/>
    <property type="project" value="UniProtKB-SubCell"/>
</dbReference>
<evidence type="ECO:0000256" key="2">
    <source>
        <dbReference type="ARBA" id="ARBA00022692"/>
    </source>
</evidence>
<dbReference type="PRINTS" id="PR00121">
    <property type="entry name" value="NAKATPASE"/>
</dbReference>
<keyword evidence="10" id="KW-1185">Reference proteome</keyword>
<feature type="transmembrane region" description="Helical" evidence="7">
    <location>
        <begin position="47"/>
        <end position="66"/>
    </location>
</feature>
<dbReference type="InterPro" id="IPR023214">
    <property type="entry name" value="HAD_sf"/>
</dbReference>
<evidence type="ECO:0000256" key="6">
    <source>
        <dbReference type="ARBA" id="ARBA00023136"/>
    </source>
</evidence>
<proteinExistence type="predicted"/>
<dbReference type="Pfam" id="PF00690">
    <property type="entry name" value="Cation_ATPase_N"/>
    <property type="match status" value="1"/>
</dbReference>
<name>A0A1H9LCI1_9RHOB</name>
<keyword evidence="3" id="KW-0547">Nucleotide-binding</keyword>
<dbReference type="GO" id="GO:0005524">
    <property type="term" value="F:ATP binding"/>
    <property type="evidence" value="ECO:0007669"/>
    <property type="project" value="UniProtKB-KW"/>
</dbReference>
<dbReference type="InterPro" id="IPR059000">
    <property type="entry name" value="ATPase_P-type_domA"/>
</dbReference>
<comment type="subcellular location">
    <subcellularLocation>
        <location evidence="1">Membrane</location>
        <topology evidence="1">Multi-pass membrane protein</topology>
    </subcellularLocation>
</comment>
<feature type="transmembrane region" description="Helical" evidence="7">
    <location>
        <begin position="72"/>
        <end position="91"/>
    </location>
</feature>
<evidence type="ECO:0000313" key="9">
    <source>
        <dbReference type="EMBL" id="SER09146.1"/>
    </source>
</evidence>
<keyword evidence="5 7" id="KW-1133">Transmembrane helix</keyword>
<dbReference type="SUPFAM" id="SSF81653">
    <property type="entry name" value="Calcium ATPase, transduction domain A"/>
    <property type="match status" value="1"/>
</dbReference>
<keyword evidence="6 7" id="KW-0472">Membrane</keyword>
<dbReference type="Gene3D" id="2.70.150.10">
    <property type="entry name" value="Calcium-transporting ATPase, cytoplasmic transduction domain A"/>
    <property type="match status" value="1"/>
</dbReference>
<dbReference type="InterPro" id="IPR008250">
    <property type="entry name" value="ATPase_P-typ_transduc_dom_A_sf"/>
</dbReference>
<feature type="domain" description="Cation-transporting P-type ATPase N-terminal" evidence="8">
    <location>
        <begin position="2"/>
        <end position="68"/>
    </location>
</feature>
<sequence length="362" mass="38037">MNTMTPTPKSVHTGLTAAEAQTRLAADGPNELATTKRRSPFRIVLDVLKEPMLVLLLVGGVVYLLLGSKAEALILLAFACMSIGITAVQEARTGRVLEALRDLSSPRALVIRDGARLRIAGREVVRGDLIVLSEGDRVPADAMLIESTDLSADESLLTGEAEAVRKKVGVVEADVRPGGHDLPQVFSGTLIVRGSALAEVTAIGAESEIGKIGKSLSQIEPETPHLQSQMRRLVIATAGIGIGISAIVVALYGFLRGGWLDAVLAGIAVGMAMLPEEFPMVLAVFMAMGAWRISKARVLTRRASAIETLGSASVLCTDKTGTLTENRMTIAALQLADGTAHQIGADGPCCTDRLTVVFGLSI</sequence>